<evidence type="ECO:0000313" key="1">
    <source>
        <dbReference type="EMBL" id="KGN50338.1"/>
    </source>
</evidence>
<reference evidence="1 2" key="1">
    <citation type="journal article" date="2009" name="Nat. Genet.">
        <title>The genome of the cucumber, Cucumis sativus L.</title>
        <authorList>
            <person name="Huang S."/>
            <person name="Li R."/>
            <person name="Zhang Z."/>
            <person name="Li L."/>
            <person name="Gu X."/>
            <person name="Fan W."/>
            <person name="Lucas W.J."/>
            <person name="Wang X."/>
            <person name="Xie B."/>
            <person name="Ni P."/>
            <person name="Ren Y."/>
            <person name="Zhu H."/>
            <person name="Li J."/>
            <person name="Lin K."/>
            <person name="Jin W."/>
            <person name="Fei Z."/>
            <person name="Li G."/>
            <person name="Staub J."/>
            <person name="Kilian A."/>
            <person name="van der Vossen E.A."/>
            <person name="Wu Y."/>
            <person name="Guo J."/>
            <person name="He J."/>
            <person name="Jia Z."/>
            <person name="Ren Y."/>
            <person name="Tian G."/>
            <person name="Lu Y."/>
            <person name="Ruan J."/>
            <person name="Qian W."/>
            <person name="Wang M."/>
            <person name="Huang Q."/>
            <person name="Li B."/>
            <person name="Xuan Z."/>
            <person name="Cao J."/>
            <person name="Asan"/>
            <person name="Wu Z."/>
            <person name="Zhang J."/>
            <person name="Cai Q."/>
            <person name="Bai Y."/>
            <person name="Zhao B."/>
            <person name="Han Y."/>
            <person name="Li Y."/>
            <person name="Li X."/>
            <person name="Wang S."/>
            <person name="Shi Q."/>
            <person name="Liu S."/>
            <person name="Cho W.K."/>
            <person name="Kim J.Y."/>
            <person name="Xu Y."/>
            <person name="Heller-Uszynska K."/>
            <person name="Miao H."/>
            <person name="Cheng Z."/>
            <person name="Zhang S."/>
            <person name="Wu J."/>
            <person name="Yang Y."/>
            <person name="Kang H."/>
            <person name="Li M."/>
            <person name="Liang H."/>
            <person name="Ren X."/>
            <person name="Shi Z."/>
            <person name="Wen M."/>
            <person name="Jian M."/>
            <person name="Yang H."/>
            <person name="Zhang G."/>
            <person name="Yang Z."/>
            <person name="Chen R."/>
            <person name="Liu S."/>
            <person name="Li J."/>
            <person name="Ma L."/>
            <person name="Liu H."/>
            <person name="Zhou Y."/>
            <person name="Zhao J."/>
            <person name="Fang X."/>
            <person name="Li G."/>
            <person name="Fang L."/>
            <person name="Li Y."/>
            <person name="Liu D."/>
            <person name="Zheng H."/>
            <person name="Zhang Y."/>
            <person name="Qin N."/>
            <person name="Li Z."/>
            <person name="Yang G."/>
            <person name="Yang S."/>
            <person name="Bolund L."/>
            <person name="Kristiansen K."/>
            <person name="Zheng H."/>
            <person name="Li S."/>
            <person name="Zhang X."/>
            <person name="Yang H."/>
            <person name="Wang J."/>
            <person name="Sun R."/>
            <person name="Zhang B."/>
            <person name="Jiang S."/>
            <person name="Wang J."/>
            <person name="Du Y."/>
            <person name="Li S."/>
        </authorList>
    </citation>
    <scope>NUCLEOTIDE SEQUENCE [LARGE SCALE GENOMIC DNA]</scope>
    <source>
        <strain evidence="2">cv. 9930</strain>
    </source>
</reference>
<reference evidence="1 2" key="2">
    <citation type="journal article" date="2009" name="PLoS ONE">
        <title>An integrated genetic and cytogenetic map of the cucumber genome.</title>
        <authorList>
            <person name="Ren Y."/>
            <person name="Zhang Z."/>
            <person name="Liu J."/>
            <person name="Staub J.E."/>
            <person name="Han Y."/>
            <person name="Cheng Z."/>
            <person name="Li X."/>
            <person name="Lu J."/>
            <person name="Miao H."/>
            <person name="Kang H."/>
            <person name="Xie B."/>
            <person name="Gu X."/>
            <person name="Wang X."/>
            <person name="Du Y."/>
            <person name="Jin W."/>
            <person name="Huang S."/>
        </authorList>
    </citation>
    <scope>NUCLEOTIDE SEQUENCE [LARGE SCALE GENOMIC DNA]</scope>
    <source>
        <strain evidence="2">cv. 9930</strain>
    </source>
</reference>
<keyword evidence="2" id="KW-1185">Reference proteome</keyword>
<sequence length="81" mass="9442">MKYKTWRNHNPPPMTVIRERITITLRWLELESGSDDNLNRSVVRLWKGGKFWSIGFGNAPPQAPLCTSRSHKQTRLFIAMC</sequence>
<evidence type="ECO:0000313" key="2">
    <source>
        <dbReference type="Proteomes" id="UP000029981"/>
    </source>
</evidence>
<reference evidence="1 2" key="3">
    <citation type="journal article" date="2010" name="BMC Genomics">
        <title>Transcriptome sequencing and comparative analysis of cucumber flowers with different sex types.</title>
        <authorList>
            <person name="Guo S."/>
            <person name="Zheng Y."/>
            <person name="Joung J.G."/>
            <person name="Liu S."/>
            <person name="Zhang Z."/>
            <person name="Crasta O.R."/>
            <person name="Sobral B.W."/>
            <person name="Xu Y."/>
            <person name="Huang S."/>
            <person name="Fei Z."/>
        </authorList>
    </citation>
    <scope>NUCLEOTIDE SEQUENCE [LARGE SCALE GENOMIC DNA]</scope>
    <source>
        <strain evidence="2">cv. 9930</strain>
    </source>
</reference>
<gene>
    <name evidence="1" type="ORF">Csa_5G168765</name>
</gene>
<protein>
    <submittedName>
        <fullName evidence="1">Uncharacterized protein</fullName>
    </submittedName>
</protein>
<dbReference type="Gramene" id="KGN50338">
    <property type="protein sequence ID" value="KGN50338"/>
    <property type="gene ID" value="Csa_5G168765"/>
</dbReference>
<reference evidence="1 2" key="4">
    <citation type="journal article" date="2011" name="BMC Genomics">
        <title>RNA-Seq improves annotation of protein-coding genes in the cucumber genome.</title>
        <authorList>
            <person name="Li Z."/>
            <person name="Zhang Z."/>
            <person name="Yan P."/>
            <person name="Huang S."/>
            <person name="Fei Z."/>
            <person name="Lin K."/>
        </authorList>
    </citation>
    <scope>NUCLEOTIDE SEQUENCE [LARGE SCALE GENOMIC DNA]</scope>
    <source>
        <strain evidence="2">cv. 9930</strain>
    </source>
</reference>
<dbReference type="Proteomes" id="UP000029981">
    <property type="component" value="Chromosome 5"/>
</dbReference>
<dbReference type="AlphaFoldDB" id="A0A0A0KL29"/>
<organism evidence="1 2">
    <name type="scientific">Cucumis sativus</name>
    <name type="common">Cucumber</name>
    <dbReference type="NCBI Taxonomy" id="3659"/>
    <lineage>
        <taxon>Eukaryota</taxon>
        <taxon>Viridiplantae</taxon>
        <taxon>Streptophyta</taxon>
        <taxon>Embryophyta</taxon>
        <taxon>Tracheophyta</taxon>
        <taxon>Spermatophyta</taxon>
        <taxon>Magnoliopsida</taxon>
        <taxon>eudicotyledons</taxon>
        <taxon>Gunneridae</taxon>
        <taxon>Pentapetalae</taxon>
        <taxon>rosids</taxon>
        <taxon>fabids</taxon>
        <taxon>Cucurbitales</taxon>
        <taxon>Cucurbitaceae</taxon>
        <taxon>Benincaseae</taxon>
        <taxon>Cucumis</taxon>
    </lineage>
</organism>
<accession>A0A0A0KL29</accession>
<proteinExistence type="predicted"/>
<name>A0A0A0KL29_CUCSA</name>
<dbReference type="EMBL" id="CM002926">
    <property type="protein sequence ID" value="KGN50338.1"/>
    <property type="molecule type" value="Genomic_DNA"/>
</dbReference>